<evidence type="ECO:0000313" key="6">
    <source>
        <dbReference type="Proteomes" id="UP000317638"/>
    </source>
</evidence>
<evidence type="ECO:0000313" key="5">
    <source>
        <dbReference type="EMBL" id="TRY19453.1"/>
    </source>
</evidence>
<dbReference type="RefSeq" id="WP_143936542.1">
    <property type="nucleotide sequence ID" value="NZ_VKKG01000001.1"/>
</dbReference>
<evidence type="ECO:0000259" key="4">
    <source>
        <dbReference type="Pfam" id="PF07992"/>
    </source>
</evidence>
<sequence>MGTGNELVDVLVVGGGAAGLGAALTLARARRSVVVVDAGQPRNAPAEGVHGLLGLEGTNPLELLARGRDEVRGYGGTILEGEVVRADTDPLGFMVELADGRQLRARQLLVATGLSDQLPDLPGVRERWGHDVLHCPYCHGWEVRDRRIGVIATGPMSVHQTLLFRQWSDNLRLFSRGVEISDEDRNRFRARGVEVVEGEVEGLEVAEDSLQAVRMADGRRFEVDAAVVASRMVANLGPFAALGLKTVEHAMGSFIEADELGCTSVAGVWVAGNATDLSAQVGAAAAQGTRVAAQINFHLVNEETELAVAAL</sequence>
<dbReference type="PANTHER" id="PTHR48105">
    <property type="entry name" value="THIOREDOXIN REDUCTASE 1-RELATED-RELATED"/>
    <property type="match status" value="1"/>
</dbReference>
<dbReference type="GO" id="GO:0004791">
    <property type="term" value="F:thioredoxin-disulfide reductase (NADPH) activity"/>
    <property type="evidence" value="ECO:0007669"/>
    <property type="project" value="UniProtKB-EC"/>
</dbReference>
<proteinExistence type="predicted"/>
<dbReference type="AlphaFoldDB" id="A0A553K415"/>
<keyword evidence="1" id="KW-0285">Flavoprotein</keyword>
<organism evidence="5 6">
    <name type="scientific">Tessaracoccus rhinocerotis</name>
    <dbReference type="NCBI Taxonomy" id="1689449"/>
    <lineage>
        <taxon>Bacteria</taxon>
        <taxon>Bacillati</taxon>
        <taxon>Actinomycetota</taxon>
        <taxon>Actinomycetes</taxon>
        <taxon>Propionibacteriales</taxon>
        <taxon>Propionibacteriaceae</taxon>
        <taxon>Tessaracoccus</taxon>
    </lineage>
</organism>
<dbReference type="Pfam" id="PF07992">
    <property type="entry name" value="Pyr_redox_2"/>
    <property type="match status" value="1"/>
</dbReference>
<feature type="domain" description="FAD/NAD(P)-binding" evidence="4">
    <location>
        <begin position="9"/>
        <end position="288"/>
    </location>
</feature>
<dbReference type="EMBL" id="VKKG01000001">
    <property type="protein sequence ID" value="TRY19453.1"/>
    <property type="molecule type" value="Genomic_DNA"/>
</dbReference>
<dbReference type="OrthoDB" id="9786503at2"/>
<evidence type="ECO:0000256" key="1">
    <source>
        <dbReference type="ARBA" id="ARBA00022630"/>
    </source>
</evidence>
<name>A0A553K415_9ACTN</name>
<dbReference type="Gene3D" id="3.50.50.60">
    <property type="entry name" value="FAD/NAD(P)-binding domain"/>
    <property type="match status" value="2"/>
</dbReference>
<evidence type="ECO:0000256" key="3">
    <source>
        <dbReference type="ARBA" id="ARBA00048132"/>
    </source>
</evidence>
<dbReference type="InterPro" id="IPR036188">
    <property type="entry name" value="FAD/NAD-bd_sf"/>
</dbReference>
<keyword evidence="6" id="KW-1185">Reference proteome</keyword>
<dbReference type="InterPro" id="IPR023753">
    <property type="entry name" value="FAD/NAD-binding_dom"/>
</dbReference>
<reference evidence="5 6" key="1">
    <citation type="submission" date="2019-07" db="EMBL/GenBank/DDBJ databases">
        <authorList>
            <person name="Zhou L.-Y."/>
        </authorList>
    </citation>
    <scope>NUCLEOTIDE SEQUENCE [LARGE SCALE GENOMIC DNA]</scope>
    <source>
        <strain evidence="5 6">YIM 101269</strain>
    </source>
</reference>
<keyword evidence="2" id="KW-0560">Oxidoreductase</keyword>
<dbReference type="SUPFAM" id="SSF51905">
    <property type="entry name" value="FAD/NAD(P)-binding domain"/>
    <property type="match status" value="1"/>
</dbReference>
<gene>
    <name evidence="5" type="ORF">FOJ82_00635</name>
</gene>
<protein>
    <submittedName>
        <fullName evidence="5">NAD(P)/FAD-dependent oxidoreductase</fullName>
    </submittedName>
</protein>
<dbReference type="PRINTS" id="PR00469">
    <property type="entry name" value="PNDRDTASEII"/>
</dbReference>
<dbReference type="InterPro" id="IPR050097">
    <property type="entry name" value="Ferredoxin-NADP_redctase_2"/>
</dbReference>
<evidence type="ECO:0000256" key="2">
    <source>
        <dbReference type="ARBA" id="ARBA00023002"/>
    </source>
</evidence>
<accession>A0A553K415</accession>
<dbReference type="Proteomes" id="UP000317638">
    <property type="component" value="Unassembled WGS sequence"/>
</dbReference>
<dbReference type="PRINTS" id="PR00368">
    <property type="entry name" value="FADPNR"/>
</dbReference>
<comment type="caution">
    <text evidence="5">The sequence shown here is derived from an EMBL/GenBank/DDBJ whole genome shotgun (WGS) entry which is preliminary data.</text>
</comment>
<comment type="catalytic activity">
    <reaction evidence="3">
        <text>[thioredoxin]-dithiol + NADP(+) = [thioredoxin]-disulfide + NADPH + H(+)</text>
        <dbReference type="Rhea" id="RHEA:20345"/>
        <dbReference type="Rhea" id="RHEA-COMP:10698"/>
        <dbReference type="Rhea" id="RHEA-COMP:10700"/>
        <dbReference type="ChEBI" id="CHEBI:15378"/>
        <dbReference type="ChEBI" id="CHEBI:29950"/>
        <dbReference type="ChEBI" id="CHEBI:50058"/>
        <dbReference type="ChEBI" id="CHEBI:57783"/>
        <dbReference type="ChEBI" id="CHEBI:58349"/>
        <dbReference type="EC" id="1.8.1.9"/>
    </reaction>
</comment>